<evidence type="ECO:0000256" key="5">
    <source>
        <dbReference type="ARBA" id="ARBA00023295"/>
    </source>
</evidence>
<evidence type="ECO:0000259" key="12">
    <source>
        <dbReference type="Pfam" id="PF08533"/>
    </source>
</evidence>
<keyword evidence="4 6" id="KW-0378">Hydrolase</keyword>
<keyword evidence="9" id="KW-0479">Metal-binding</keyword>
<dbReference type="InterPro" id="IPR003476">
    <property type="entry name" value="Glyco_hydro_42"/>
</dbReference>
<feature type="binding site" evidence="8">
    <location>
        <position position="162"/>
    </location>
    <ligand>
        <name>substrate</name>
    </ligand>
</feature>
<accession>A0AAU1M264</accession>
<dbReference type="PANTHER" id="PTHR36447:SF1">
    <property type="entry name" value="BETA-GALACTOSIDASE GANA"/>
    <property type="match status" value="1"/>
</dbReference>
<dbReference type="EMBL" id="CP108169">
    <property type="protein sequence ID" value="WTQ77547.1"/>
    <property type="molecule type" value="Genomic_DNA"/>
</dbReference>
<dbReference type="GO" id="GO:0009341">
    <property type="term" value="C:beta-galactosidase complex"/>
    <property type="evidence" value="ECO:0007669"/>
    <property type="project" value="InterPro"/>
</dbReference>
<dbReference type="GO" id="GO:0046872">
    <property type="term" value="F:metal ion binding"/>
    <property type="evidence" value="ECO:0007669"/>
    <property type="project" value="UniProtKB-KW"/>
</dbReference>
<gene>
    <name evidence="13" type="ORF">OG222_32390</name>
</gene>
<dbReference type="Gene3D" id="3.20.20.80">
    <property type="entry name" value="Glycosidases"/>
    <property type="match status" value="1"/>
</dbReference>
<dbReference type="GO" id="GO:0006012">
    <property type="term" value="P:galactose metabolic process"/>
    <property type="evidence" value="ECO:0007669"/>
    <property type="project" value="InterPro"/>
</dbReference>
<protein>
    <recommendedName>
        <fullName evidence="3 6">Beta-galactosidase</fullName>
        <shortName evidence="6">Beta-gal</shortName>
        <ecNumber evidence="3 6">3.2.1.23</ecNumber>
    </recommendedName>
</protein>
<feature type="binding site" evidence="9">
    <location>
        <position position="173"/>
    </location>
    <ligand>
        <name>Zn(2+)</name>
        <dbReference type="ChEBI" id="CHEBI:29105"/>
    </ligand>
</feature>
<dbReference type="AlphaFoldDB" id="A0AAU1M264"/>
<dbReference type="SUPFAM" id="SSF51445">
    <property type="entry name" value="(Trans)glycosidases"/>
    <property type="match status" value="1"/>
</dbReference>
<dbReference type="Pfam" id="PF08533">
    <property type="entry name" value="Glyco_hydro_42C"/>
    <property type="match status" value="1"/>
</dbReference>
<evidence type="ECO:0000259" key="11">
    <source>
        <dbReference type="Pfam" id="PF08532"/>
    </source>
</evidence>
<keyword evidence="5 6" id="KW-0326">Glycosidase</keyword>
<evidence type="ECO:0000256" key="6">
    <source>
        <dbReference type="PIRNR" id="PIRNR001084"/>
    </source>
</evidence>
<dbReference type="Pfam" id="PF08532">
    <property type="entry name" value="Glyco_hydro_42M"/>
    <property type="match status" value="1"/>
</dbReference>
<dbReference type="InterPro" id="IPR017853">
    <property type="entry name" value="GH"/>
</dbReference>
<evidence type="ECO:0000256" key="1">
    <source>
        <dbReference type="ARBA" id="ARBA00001412"/>
    </source>
</evidence>
<dbReference type="SUPFAM" id="SSF52317">
    <property type="entry name" value="Class I glutamine amidotransferase-like"/>
    <property type="match status" value="1"/>
</dbReference>
<evidence type="ECO:0000256" key="2">
    <source>
        <dbReference type="ARBA" id="ARBA00005940"/>
    </source>
</evidence>
<evidence type="ECO:0000256" key="8">
    <source>
        <dbReference type="PIRSR" id="PIRSR001084-2"/>
    </source>
</evidence>
<feature type="active site" description="Nucleophile" evidence="7">
    <location>
        <position position="320"/>
    </location>
</feature>
<dbReference type="PIRSF" id="PIRSF001084">
    <property type="entry name" value="B-galactosidase"/>
    <property type="match status" value="1"/>
</dbReference>
<dbReference type="Pfam" id="PF02449">
    <property type="entry name" value="Glyco_hydro_42"/>
    <property type="match status" value="1"/>
</dbReference>
<feature type="binding site" evidence="8">
    <location>
        <position position="124"/>
    </location>
    <ligand>
        <name>substrate</name>
    </ligand>
</feature>
<dbReference type="EC" id="3.2.1.23" evidence="3 6"/>
<dbReference type="InterPro" id="IPR029062">
    <property type="entry name" value="Class_I_gatase-like"/>
</dbReference>
<dbReference type="InterPro" id="IPR013739">
    <property type="entry name" value="Beta_galactosidase_C"/>
</dbReference>
<keyword evidence="9" id="KW-0862">Zinc</keyword>
<dbReference type="InterPro" id="IPR013529">
    <property type="entry name" value="Glyco_hydro_42_N"/>
</dbReference>
<evidence type="ECO:0000259" key="10">
    <source>
        <dbReference type="Pfam" id="PF02449"/>
    </source>
</evidence>
<feature type="active site" description="Proton donor" evidence="7">
    <location>
        <position position="163"/>
    </location>
</feature>
<feature type="binding site" evidence="9">
    <location>
        <position position="171"/>
    </location>
    <ligand>
        <name>Zn(2+)</name>
        <dbReference type="ChEBI" id="CHEBI:29105"/>
    </ligand>
</feature>
<evidence type="ECO:0000256" key="7">
    <source>
        <dbReference type="PIRSR" id="PIRSR001084-1"/>
    </source>
</evidence>
<dbReference type="InterPro" id="IPR013780">
    <property type="entry name" value="Glyco_hydro_b"/>
</dbReference>
<proteinExistence type="inferred from homology"/>
<feature type="domain" description="Glycoside hydrolase family 42 N-terminal" evidence="10">
    <location>
        <begin position="27"/>
        <end position="397"/>
    </location>
</feature>
<name>A0AAU1M264_9ACTN</name>
<feature type="binding site" evidence="8">
    <location>
        <position position="328"/>
    </location>
    <ligand>
        <name>substrate</name>
    </ligand>
</feature>
<evidence type="ECO:0000256" key="3">
    <source>
        <dbReference type="ARBA" id="ARBA00012756"/>
    </source>
</evidence>
<comment type="catalytic activity">
    <reaction evidence="1 6">
        <text>Hydrolysis of terminal non-reducing beta-D-galactose residues in beta-D-galactosides.</text>
        <dbReference type="EC" id="3.2.1.23"/>
    </reaction>
</comment>
<dbReference type="PANTHER" id="PTHR36447">
    <property type="entry name" value="BETA-GALACTOSIDASE GANA"/>
    <property type="match status" value="1"/>
</dbReference>
<evidence type="ECO:0000256" key="4">
    <source>
        <dbReference type="ARBA" id="ARBA00022801"/>
    </source>
</evidence>
<sequence>MNDPTAVPADPLDALAERLGGIAYGGDYNPEQWPRDTWQEDMRLMREAGVNLVTLGVFSWSRLEPRPGSHDWSLLDTVIDLLHGNGIAVDLATPTAAPPPWLSKAYPASLPQNSSGTRLTHGSRQAFCPSSPDYARAADAVVTALARRYATHPAVVMWHVHNEWGNHNALCYCDTSAAAFRDWLRDRYTTLDQVNEVWGTDFWGQRYGDWDEIDPPRDTTAFRNPGQELDYRRFSSDALLARHRAESALLRDLAPGIPVTTNLLGTLEKKVDGHAFARHCDIVSIDHYLVASDPGNHVDLALNADLARGMAGGRPWLLMEHSTSAVNWQPVNVPKAPGEMRRNSLTHLARGADGLMFFQWRQSRAGAEKWHSAMLPHGGTGTRTWAEVTALGSELASLAEVRGTRVRADVAVVFDWHGWWALELEARPSGHLRYLDTIRHWYGALWDLGITCDLVAPDADLTPYRAVVAPSLYLVADADAEALHTYVRGGGHAVLGAFSGAVDAHDRVRTGGHPGAFRDLLGLVVDEYVPLREGESALLSDGSHARLWTERVESRGCTARLRFADGPEGGPTRGGPAVTRHSYGAGAAWYAAAALPAQSLRGLLDAVCREAGAAPAASVPAGVEAVRRSAGDRSYLFLVNHTDREVTIPVDGLTRLDGSALPGYAKLPAGDVVVLREQALRERAVRHREEDR</sequence>
<dbReference type="CDD" id="cd03143">
    <property type="entry name" value="A4_beta-galactosidase_middle_domain"/>
    <property type="match status" value="1"/>
</dbReference>
<organism evidence="13">
    <name type="scientific">Streptomyces sp. NBC_00148</name>
    <dbReference type="NCBI Taxonomy" id="2903626"/>
    <lineage>
        <taxon>Bacteria</taxon>
        <taxon>Bacillati</taxon>
        <taxon>Actinomycetota</taxon>
        <taxon>Actinomycetes</taxon>
        <taxon>Kitasatosporales</taxon>
        <taxon>Streptomycetaceae</taxon>
        <taxon>Streptomyces</taxon>
    </lineage>
</organism>
<evidence type="ECO:0000256" key="9">
    <source>
        <dbReference type="PIRSR" id="PIRSR001084-3"/>
    </source>
</evidence>
<dbReference type="Gene3D" id="2.60.40.1180">
    <property type="entry name" value="Golgi alpha-mannosidase II"/>
    <property type="match status" value="1"/>
</dbReference>
<dbReference type="Gene3D" id="3.40.50.880">
    <property type="match status" value="1"/>
</dbReference>
<feature type="domain" description="Beta-galactosidase C-terminal" evidence="12">
    <location>
        <begin position="622"/>
        <end position="677"/>
    </location>
</feature>
<reference evidence="13" key="1">
    <citation type="submission" date="2022-10" db="EMBL/GenBank/DDBJ databases">
        <title>The complete genomes of actinobacterial strains from the NBC collection.</title>
        <authorList>
            <person name="Joergensen T.S."/>
            <person name="Alvarez Arevalo M."/>
            <person name="Sterndorff E.B."/>
            <person name="Faurdal D."/>
            <person name="Vuksanovic O."/>
            <person name="Mourched A.-S."/>
            <person name="Charusanti P."/>
            <person name="Shaw S."/>
            <person name="Blin K."/>
            <person name="Weber T."/>
        </authorList>
    </citation>
    <scope>NUCLEOTIDE SEQUENCE</scope>
    <source>
        <strain evidence="13">NBC_00148</strain>
    </source>
</reference>
<feature type="domain" description="Beta-galactosidase trimerisation" evidence="11">
    <location>
        <begin position="408"/>
        <end position="612"/>
    </location>
</feature>
<comment type="similarity">
    <text evidence="2 6">Belongs to the glycosyl hydrolase 42 family.</text>
</comment>
<dbReference type="InterPro" id="IPR013738">
    <property type="entry name" value="Beta_galactosidase_Trimer"/>
</dbReference>
<dbReference type="GO" id="GO:0004565">
    <property type="term" value="F:beta-galactosidase activity"/>
    <property type="evidence" value="ECO:0007669"/>
    <property type="project" value="UniProtKB-EC"/>
</dbReference>
<evidence type="ECO:0000313" key="13">
    <source>
        <dbReference type="EMBL" id="WTQ77547.1"/>
    </source>
</evidence>
<feature type="binding site" evidence="9">
    <location>
        <position position="128"/>
    </location>
    <ligand>
        <name>Zn(2+)</name>
        <dbReference type="ChEBI" id="CHEBI:29105"/>
    </ligand>
</feature>